<reference evidence="7" key="1">
    <citation type="submission" date="2017-02" db="UniProtKB">
        <authorList>
            <consortium name="WormBaseParasite"/>
        </authorList>
    </citation>
    <scope>IDENTIFICATION</scope>
</reference>
<name>A0A0N4Z335_PARTI</name>
<dbReference type="Proteomes" id="UP000038045">
    <property type="component" value="Unplaced"/>
</dbReference>
<evidence type="ECO:0000313" key="6">
    <source>
        <dbReference type="Proteomes" id="UP000038045"/>
    </source>
</evidence>
<evidence type="ECO:0000256" key="1">
    <source>
        <dbReference type="ARBA" id="ARBA00009191"/>
    </source>
</evidence>
<feature type="domain" description="Strictosidine synthase conserved region" evidence="5">
    <location>
        <begin position="166"/>
        <end position="252"/>
    </location>
</feature>
<evidence type="ECO:0000256" key="2">
    <source>
        <dbReference type="ARBA" id="ARBA00022553"/>
    </source>
</evidence>
<dbReference type="GO" id="GO:0016787">
    <property type="term" value="F:hydrolase activity"/>
    <property type="evidence" value="ECO:0007669"/>
    <property type="project" value="TreeGrafter"/>
</dbReference>
<accession>A0A0N4Z335</accession>
<dbReference type="PANTHER" id="PTHR10426:SF88">
    <property type="entry name" value="ADIPOCYTE PLASMA MEMBRANE-ASSOCIATED PROTEIN HEMOMUCIN-RELATED"/>
    <property type="match status" value="1"/>
</dbReference>
<dbReference type="SUPFAM" id="SSF63829">
    <property type="entry name" value="Calcium-dependent phosphotriesterase"/>
    <property type="match status" value="1"/>
</dbReference>
<keyword evidence="3" id="KW-0325">Glycoprotein</keyword>
<dbReference type="Pfam" id="PF03088">
    <property type="entry name" value="Str_synth"/>
    <property type="match status" value="1"/>
</dbReference>
<evidence type="ECO:0000256" key="4">
    <source>
        <dbReference type="SAM" id="SignalP"/>
    </source>
</evidence>
<dbReference type="Pfam" id="PF20067">
    <property type="entry name" value="SSL_N"/>
    <property type="match status" value="1"/>
</dbReference>
<keyword evidence="2" id="KW-0597">Phosphoprotein</keyword>
<dbReference type="STRING" id="131310.A0A0N4Z335"/>
<evidence type="ECO:0000259" key="5">
    <source>
        <dbReference type="Pfam" id="PF03088"/>
    </source>
</evidence>
<keyword evidence="4" id="KW-0732">Signal</keyword>
<proteinExistence type="inferred from homology"/>
<sequence>MFVKLFLFFLTIGTSIILYRYKIEDGELNVLDYNLQDPPRLIGPLEENNLLRGGDWLMKGEILGGESLVIDNGSIYTGTADGKIVKITNGEITDMIKVNPNAKNCNGGRNTLECGRPLGIRKLKTNEFIVADPSKGVYTVNFDTRELKIVFDVSTKVNNKYARFLDDLTIYNENEIFVTDASTKYGYDDVLKVFFEHQPRGRILRINIKTGKASEEATGFYFPNGIQMHPDGDSIVVCDFNSANIWRYYVNGKKKNEAKIFIDNLPGNPDNIRLSKSGKSFYVALGSKRSFEKPSIIDKLNNGFIARHLRGIIATNISPHLLLDLHLLMPHPGSLFLELDLEGNIIKSFHDNEGVTVSGLTEVAEDDKYFYFGSFNANYLTRVPKRTTPIM</sequence>
<feature type="chain" id="PRO_5012204265" evidence="4">
    <location>
        <begin position="16"/>
        <end position="391"/>
    </location>
</feature>
<evidence type="ECO:0000313" key="7">
    <source>
        <dbReference type="WBParaSite" id="PTRK_0000131400.1"/>
    </source>
</evidence>
<feature type="signal peptide" evidence="4">
    <location>
        <begin position="1"/>
        <end position="15"/>
    </location>
</feature>
<dbReference type="InterPro" id="IPR018119">
    <property type="entry name" value="Strictosidine_synth_cons-reg"/>
</dbReference>
<dbReference type="WBParaSite" id="PTRK_0000131400.1">
    <property type="protein sequence ID" value="PTRK_0000131400.1"/>
    <property type="gene ID" value="PTRK_0000131400"/>
</dbReference>
<keyword evidence="6" id="KW-1185">Reference proteome</keyword>
<organism evidence="6 7">
    <name type="scientific">Parastrongyloides trichosuri</name>
    <name type="common">Possum-specific nematode worm</name>
    <dbReference type="NCBI Taxonomy" id="131310"/>
    <lineage>
        <taxon>Eukaryota</taxon>
        <taxon>Metazoa</taxon>
        <taxon>Ecdysozoa</taxon>
        <taxon>Nematoda</taxon>
        <taxon>Chromadorea</taxon>
        <taxon>Rhabditida</taxon>
        <taxon>Tylenchina</taxon>
        <taxon>Panagrolaimomorpha</taxon>
        <taxon>Strongyloidoidea</taxon>
        <taxon>Strongyloididae</taxon>
        <taxon>Parastrongyloides</taxon>
    </lineage>
</organism>
<dbReference type="PANTHER" id="PTHR10426">
    <property type="entry name" value="STRICTOSIDINE SYNTHASE-RELATED"/>
    <property type="match status" value="1"/>
</dbReference>
<dbReference type="Gene3D" id="2.120.10.30">
    <property type="entry name" value="TolB, C-terminal domain"/>
    <property type="match status" value="1"/>
</dbReference>
<evidence type="ECO:0000256" key="3">
    <source>
        <dbReference type="ARBA" id="ARBA00023180"/>
    </source>
</evidence>
<dbReference type="InterPro" id="IPR011042">
    <property type="entry name" value="6-blade_b-propeller_TolB-like"/>
</dbReference>
<dbReference type="GO" id="GO:0012505">
    <property type="term" value="C:endomembrane system"/>
    <property type="evidence" value="ECO:0007669"/>
    <property type="project" value="TreeGrafter"/>
</dbReference>
<protein>
    <submittedName>
        <fullName evidence="7">Str_synth domain-containing protein</fullName>
    </submittedName>
</protein>
<comment type="similarity">
    <text evidence="1">Belongs to the strictosidine synthase family.</text>
</comment>
<dbReference type="AlphaFoldDB" id="A0A0N4Z335"/>